<evidence type="ECO:0000313" key="2">
    <source>
        <dbReference type="EMBL" id="KAK4027955.1"/>
    </source>
</evidence>
<reference evidence="2 3" key="1">
    <citation type="journal article" date="2023" name="Nucleic Acids Res.">
        <title>The hologenome of Daphnia magna reveals possible DNA methylation and microbiome-mediated evolution of the host genome.</title>
        <authorList>
            <person name="Chaturvedi A."/>
            <person name="Li X."/>
            <person name="Dhandapani V."/>
            <person name="Marshall H."/>
            <person name="Kissane S."/>
            <person name="Cuenca-Cambronero M."/>
            <person name="Asole G."/>
            <person name="Calvet F."/>
            <person name="Ruiz-Romero M."/>
            <person name="Marangio P."/>
            <person name="Guigo R."/>
            <person name="Rago D."/>
            <person name="Mirbahai L."/>
            <person name="Eastwood N."/>
            <person name="Colbourne J.K."/>
            <person name="Zhou J."/>
            <person name="Mallon E."/>
            <person name="Orsini L."/>
        </authorList>
    </citation>
    <scope>NUCLEOTIDE SEQUENCE [LARGE SCALE GENOMIC DNA]</scope>
    <source>
        <strain evidence="2">LRV0_1</strain>
    </source>
</reference>
<organism evidence="2 3">
    <name type="scientific">Daphnia magna</name>
    <dbReference type="NCBI Taxonomy" id="35525"/>
    <lineage>
        <taxon>Eukaryota</taxon>
        <taxon>Metazoa</taxon>
        <taxon>Ecdysozoa</taxon>
        <taxon>Arthropoda</taxon>
        <taxon>Crustacea</taxon>
        <taxon>Branchiopoda</taxon>
        <taxon>Diplostraca</taxon>
        <taxon>Cladocera</taxon>
        <taxon>Anomopoda</taxon>
        <taxon>Daphniidae</taxon>
        <taxon>Daphnia</taxon>
    </lineage>
</organism>
<feature type="region of interest" description="Disordered" evidence="1">
    <location>
        <begin position="1"/>
        <end position="21"/>
    </location>
</feature>
<accession>A0ABR0ASB5</accession>
<dbReference type="EMBL" id="JAOYFB010000038">
    <property type="protein sequence ID" value="KAK4027955.1"/>
    <property type="molecule type" value="Genomic_DNA"/>
</dbReference>
<sequence length="90" mass="10520">MNWRVREQEKLNPGEKDITEEEEKQISLNAIPINAITHPNQQSAWDFLAREHLHLVEQRLERERLSNIGALLKKHASPVPDFQVTELDDN</sequence>
<name>A0ABR0ASB5_9CRUS</name>
<feature type="compositionally biased region" description="Basic and acidic residues" evidence="1">
    <location>
        <begin position="1"/>
        <end position="17"/>
    </location>
</feature>
<dbReference type="Proteomes" id="UP001234178">
    <property type="component" value="Unassembled WGS sequence"/>
</dbReference>
<comment type="caution">
    <text evidence="2">The sequence shown here is derived from an EMBL/GenBank/DDBJ whole genome shotgun (WGS) entry which is preliminary data.</text>
</comment>
<gene>
    <name evidence="2" type="ORF">OUZ56_017095</name>
</gene>
<keyword evidence="3" id="KW-1185">Reference proteome</keyword>
<proteinExistence type="predicted"/>
<protein>
    <submittedName>
        <fullName evidence="2">Uncharacterized protein</fullName>
    </submittedName>
</protein>
<evidence type="ECO:0000313" key="3">
    <source>
        <dbReference type="Proteomes" id="UP001234178"/>
    </source>
</evidence>
<evidence type="ECO:0000256" key="1">
    <source>
        <dbReference type="SAM" id="MobiDB-lite"/>
    </source>
</evidence>